<dbReference type="SUPFAM" id="SSF54506">
    <property type="entry name" value="Diaminopimelate epimerase-like"/>
    <property type="match status" value="1"/>
</dbReference>
<feature type="active site" evidence="3">
    <location>
        <position position="47"/>
    </location>
</feature>
<dbReference type="Pfam" id="PF02567">
    <property type="entry name" value="PhzC-PhzF"/>
    <property type="match status" value="1"/>
</dbReference>
<evidence type="ECO:0000256" key="3">
    <source>
        <dbReference type="PIRSR" id="PIRSR016184-1"/>
    </source>
</evidence>
<dbReference type="GO" id="GO:0016853">
    <property type="term" value="F:isomerase activity"/>
    <property type="evidence" value="ECO:0007669"/>
    <property type="project" value="UniProtKB-KW"/>
</dbReference>
<sequence>MRDYKFFIFDAFAHKAFQGNPAGVVIDQGRLSDQERLALAGELKMSETAFIERLDINDYRIRYFTPVEEVDLCGHASIASFYMLAQYDYIEGLENGVKEVLLRSKAGNLPIYLTYKNGALEEVTMTQSDPQEFGQVKDIGAMAKALGLRQEDFYAPEDLPMEKISTGIRDLMVPLKSRQALTSIQADMDALVDLSKKYDYYSVHAFCQEGGKIYQRNFCPILGIPEEAATGTSTGALLHYLNKHQGQRSLRAIQGLEMNRPSEIVASYQGEPGKEKITVGGRACLVVEGVLHV</sequence>
<dbReference type="AlphaFoldDB" id="A0A8H2R279"/>
<accession>A0A8H2R279</accession>
<evidence type="ECO:0000256" key="2">
    <source>
        <dbReference type="ARBA" id="ARBA00023235"/>
    </source>
</evidence>
<name>A0A8H2R279_9FIRM</name>
<evidence type="ECO:0000313" key="4">
    <source>
        <dbReference type="EMBL" id="VFB17353.1"/>
    </source>
</evidence>
<evidence type="ECO:0000256" key="1">
    <source>
        <dbReference type="ARBA" id="ARBA00008270"/>
    </source>
</evidence>
<dbReference type="PIRSF" id="PIRSF016184">
    <property type="entry name" value="PhzC_PhzF"/>
    <property type="match status" value="1"/>
</dbReference>
<dbReference type="RefSeq" id="WP_131749900.1">
    <property type="nucleotide sequence ID" value="NZ_CAACYI010000001.1"/>
</dbReference>
<proteinExistence type="inferred from homology"/>
<dbReference type="NCBIfam" id="TIGR00654">
    <property type="entry name" value="PhzF_family"/>
    <property type="match status" value="1"/>
</dbReference>
<dbReference type="PANTHER" id="PTHR13774">
    <property type="entry name" value="PHENAZINE BIOSYNTHESIS PROTEIN"/>
    <property type="match status" value="1"/>
</dbReference>
<organism evidence="4 5">
    <name type="scientific">Urinicoccus massiliensis</name>
    <dbReference type="NCBI Taxonomy" id="1723382"/>
    <lineage>
        <taxon>Bacteria</taxon>
        <taxon>Bacillati</taxon>
        <taxon>Bacillota</taxon>
        <taxon>Tissierellia</taxon>
        <taxon>Tissierellales</taxon>
        <taxon>Peptoniphilaceae</taxon>
        <taxon>Urinicoccus</taxon>
    </lineage>
</organism>
<protein>
    <submittedName>
        <fullName evidence="4">Uncharacterized isomerase yddE</fullName>
        <ecNumber evidence="4">5.1.-.-</ecNumber>
    </submittedName>
</protein>
<dbReference type="EC" id="5.1.-.-" evidence="4"/>
<keyword evidence="5" id="KW-1185">Reference proteome</keyword>
<dbReference type="InterPro" id="IPR003719">
    <property type="entry name" value="Phenazine_PhzF-like"/>
</dbReference>
<dbReference type="Gene3D" id="3.10.310.10">
    <property type="entry name" value="Diaminopimelate Epimerase, Chain A, domain 1"/>
    <property type="match status" value="2"/>
</dbReference>
<keyword evidence="2 4" id="KW-0413">Isomerase</keyword>
<reference evidence="4 5" key="1">
    <citation type="submission" date="2019-02" db="EMBL/GenBank/DDBJ databases">
        <authorList>
            <consortium name="Pathogen Informatics"/>
        </authorList>
    </citation>
    <scope>NUCLEOTIDE SEQUENCE [LARGE SCALE GENOMIC DNA]</scope>
    <source>
        <strain evidence="4 5">3012STDY7089603</strain>
    </source>
</reference>
<comment type="caution">
    <text evidence="4">The sequence shown here is derived from an EMBL/GenBank/DDBJ whole genome shotgun (WGS) entry which is preliminary data.</text>
</comment>
<dbReference type="Proteomes" id="UP000377798">
    <property type="component" value="Unassembled WGS sequence"/>
</dbReference>
<evidence type="ECO:0000313" key="5">
    <source>
        <dbReference type="Proteomes" id="UP000377798"/>
    </source>
</evidence>
<dbReference type="EMBL" id="CAACYI010000001">
    <property type="protein sequence ID" value="VFB17353.1"/>
    <property type="molecule type" value="Genomic_DNA"/>
</dbReference>
<comment type="similarity">
    <text evidence="1">Belongs to the PhzF family.</text>
</comment>
<gene>
    <name evidence="4" type="primary">yddE</name>
    <name evidence="4" type="ORF">NCTC13150_01942</name>
</gene>
<dbReference type="GO" id="GO:0005737">
    <property type="term" value="C:cytoplasm"/>
    <property type="evidence" value="ECO:0007669"/>
    <property type="project" value="TreeGrafter"/>
</dbReference>
<dbReference type="PANTHER" id="PTHR13774:SF39">
    <property type="entry name" value="BIOSYNTHESIS PROTEIN, PUTATIVE-RELATED"/>
    <property type="match status" value="1"/>
</dbReference>